<dbReference type="InterPro" id="IPR007110">
    <property type="entry name" value="Ig-like_dom"/>
</dbReference>
<evidence type="ECO:0000256" key="13">
    <source>
        <dbReference type="ARBA" id="ARBA00057839"/>
    </source>
</evidence>
<evidence type="ECO:0000259" key="15">
    <source>
        <dbReference type="PROSITE" id="PS50835"/>
    </source>
</evidence>
<feature type="domain" description="Ig-like" evidence="15">
    <location>
        <begin position="154"/>
        <end position="242"/>
    </location>
</feature>
<dbReference type="InterPro" id="IPR053896">
    <property type="entry name" value="BTN3A2-like_Ig-C"/>
</dbReference>
<evidence type="ECO:0000256" key="3">
    <source>
        <dbReference type="ARBA" id="ARBA00022475"/>
    </source>
</evidence>
<evidence type="ECO:0000256" key="6">
    <source>
        <dbReference type="ARBA" id="ARBA00022859"/>
    </source>
</evidence>
<keyword evidence="10" id="KW-0325">Glycoprotein</keyword>
<evidence type="ECO:0000313" key="17">
    <source>
        <dbReference type="Proteomes" id="UP000574528"/>
    </source>
</evidence>
<dbReference type="GO" id="GO:0050868">
    <property type="term" value="P:negative regulation of T cell activation"/>
    <property type="evidence" value="ECO:0007669"/>
    <property type="project" value="UniProtKB-ARBA"/>
</dbReference>
<dbReference type="Gene3D" id="2.60.40.10">
    <property type="entry name" value="Immunoglobulins"/>
    <property type="match status" value="2"/>
</dbReference>
<dbReference type="InterPro" id="IPR036179">
    <property type="entry name" value="Ig-like_dom_sf"/>
</dbReference>
<comment type="caution">
    <text evidence="16">The sequence shown here is derived from an EMBL/GenBank/DDBJ whole genome shotgun (WGS) entry which is preliminary data.</text>
</comment>
<keyword evidence="4" id="KW-0732">Signal</keyword>
<dbReference type="Pfam" id="PF22705">
    <property type="entry name" value="C2-set_3"/>
    <property type="match status" value="1"/>
</dbReference>
<dbReference type="GO" id="GO:0042129">
    <property type="term" value="P:regulation of T cell proliferation"/>
    <property type="evidence" value="ECO:0007669"/>
    <property type="project" value="UniProtKB-ARBA"/>
</dbReference>
<keyword evidence="14" id="KW-1133">Transmembrane helix</keyword>
<dbReference type="InterPro" id="IPR013783">
    <property type="entry name" value="Ig-like_fold"/>
</dbReference>
<dbReference type="OrthoDB" id="9898017at2759"/>
<evidence type="ECO:0000256" key="14">
    <source>
        <dbReference type="SAM" id="Phobius"/>
    </source>
</evidence>
<evidence type="ECO:0000256" key="8">
    <source>
        <dbReference type="ARBA" id="ARBA00023136"/>
    </source>
</evidence>
<evidence type="ECO:0000256" key="4">
    <source>
        <dbReference type="ARBA" id="ARBA00022729"/>
    </source>
</evidence>
<accession>A0A7K9CLZ8</accession>
<name>A0A7K9CLZ8_9PICI</name>
<dbReference type="GO" id="GO:0001817">
    <property type="term" value="P:regulation of cytokine production"/>
    <property type="evidence" value="ECO:0007669"/>
    <property type="project" value="TreeGrafter"/>
</dbReference>
<dbReference type="InterPro" id="IPR050504">
    <property type="entry name" value="IgSF_BTN/MOG"/>
</dbReference>
<dbReference type="FunFam" id="2.60.40.10:FF:000142">
    <property type="entry name" value="V-set domain-containing T-cell activation inhibitor 1"/>
    <property type="match status" value="1"/>
</dbReference>
<keyword evidence="3" id="KW-1003">Cell membrane</keyword>
<feature type="non-terminal residue" evidence="16">
    <location>
        <position position="1"/>
    </location>
</feature>
<dbReference type="PROSITE" id="PS50835">
    <property type="entry name" value="IG_LIKE"/>
    <property type="match status" value="2"/>
</dbReference>
<dbReference type="GO" id="GO:0050852">
    <property type="term" value="P:T cell receptor signaling pathway"/>
    <property type="evidence" value="ECO:0007669"/>
    <property type="project" value="TreeGrafter"/>
</dbReference>
<evidence type="ECO:0000256" key="11">
    <source>
        <dbReference type="ARBA" id="ARBA00023288"/>
    </source>
</evidence>
<comment type="function">
    <text evidence="13">Negatively regulates T-cell-mediated immune response by inhibiting T-cell activation, proliferation, cytokine production and development of cytotoxicity. When expressed on the cell surface of tumor macrophages, plays an important role, together with regulatory T-cells (Treg), in the suppression of tumor-associated antigen-specific T-cell immunity. Involved in promoting epithelial cell transformation.</text>
</comment>
<dbReference type="GO" id="GO:0002250">
    <property type="term" value="P:adaptive immune response"/>
    <property type="evidence" value="ECO:0007669"/>
    <property type="project" value="UniProtKB-KW"/>
</dbReference>
<keyword evidence="8 14" id="KW-0472">Membrane</keyword>
<dbReference type="GO" id="GO:0005102">
    <property type="term" value="F:signaling receptor binding"/>
    <property type="evidence" value="ECO:0007669"/>
    <property type="project" value="TreeGrafter"/>
</dbReference>
<dbReference type="GO" id="GO:0009897">
    <property type="term" value="C:external side of plasma membrane"/>
    <property type="evidence" value="ECO:0007669"/>
    <property type="project" value="UniProtKB-ARBA"/>
</dbReference>
<keyword evidence="17" id="KW-1185">Reference proteome</keyword>
<keyword evidence="14" id="KW-0812">Transmembrane</keyword>
<keyword evidence="12" id="KW-0393">Immunoglobulin domain</keyword>
<feature type="domain" description="Ig-like" evidence="15">
    <location>
        <begin position="70"/>
        <end position="145"/>
    </location>
</feature>
<feature type="transmembrane region" description="Helical" evidence="14">
    <location>
        <begin position="15"/>
        <end position="35"/>
    </location>
</feature>
<evidence type="ECO:0000256" key="2">
    <source>
        <dbReference type="ARBA" id="ARBA00007591"/>
    </source>
</evidence>
<evidence type="ECO:0000256" key="5">
    <source>
        <dbReference type="ARBA" id="ARBA00022737"/>
    </source>
</evidence>
<organism evidence="16 17">
    <name type="scientific">Psilopogon haemacephalus</name>
    <name type="common">coppersmith barbet</name>
    <dbReference type="NCBI Taxonomy" id="2585815"/>
    <lineage>
        <taxon>Eukaryota</taxon>
        <taxon>Metazoa</taxon>
        <taxon>Chordata</taxon>
        <taxon>Craniata</taxon>
        <taxon>Vertebrata</taxon>
        <taxon>Euteleostomi</taxon>
        <taxon>Archelosauria</taxon>
        <taxon>Archosauria</taxon>
        <taxon>Dinosauria</taxon>
        <taxon>Saurischia</taxon>
        <taxon>Theropoda</taxon>
        <taxon>Coelurosauria</taxon>
        <taxon>Aves</taxon>
        <taxon>Neognathae</taxon>
        <taxon>Neoaves</taxon>
        <taxon>Telluraves</taxon>
        <taxon>Coraciimorphae</taxon>
        <taxon>Piciformes</taxon>
        <taxon>Megalaimidae</taxon>
        <taxon>Psilopogon</taxon>
    </lineage>
</organism>
<dbReference type="PANTHER" id="PTHR24100:SF0">
    <property type="entry name" value="V-SET DOMAIN-CONTAINING T-CELL ACTIVATION INHIBITOR 1"/>
    <property type="match status" value="1"/>
</dbReference>
<feature type="non-terminal residue" evidence="16">
    <location>
        <position position="282"/>
    </location>
</feature>
<dbReference type="SUPFAM" id="SSF48726">
    <property type="entry name" value="Immunoglobulin"/>
    <property type="match status" value="2"/>
</dbReference>
<comment type="similarity">
    <text evidence="2">Belongs to the immunoglobulin superfamily. BTN/MOG family.</text>
</comment>
<gene>
    <name evidence="16" type="primary">Vtcn1</name>
    <name evidence="16" type="ORF">PSIHAE_R08046</name>
</gene>
<protein>
    <submittedName>
        <fullName evidence="16">VTCN1 inhibitor</fullName>
    </submittedName>
</protein>
<dbReference type="EMBL" id="VWZI01022762">
    <property type="protein sequence ID" value="NXG53217.1"/>
    <property type="molecule type" value="Genomic_DNA"/>
</dbReference>
<evidence type="ECO:0000256" key="7">
    <source>
        <dbReference type="ARBA" id="ARBA00023130"/>
    </source>
</evidence>
<dbReference type="PANTHER" id="PTHR24100">
    <property type="entry name" value="BUTYROPHILIN"/>
    <property type="match status" value="1"/>
</dbReference>
<evidence type="ECO:0000256" key="12">
    <source>
        <dbReference type="ARBA" id="ARBA00023319"/>
    </source>
</evidence>
<keyword evidence="5" id="KW-0677">Repeat</keyword>
<comment type="subcellular location">
    <subcellularLocation>
        <location evidence="1">Cell membrane</location>
    </subcellularLocation>
</comment>
<keyword evidence="6" id="KW-0391">Immunity</keyword>
<evidence type="ECO:0000256" key="1">
    <source>
        <dbReference type="ARBA" id="ARBA00004236"/>
    </source>
</evidence>
<sequence length="282" mass="30412">VSCVVMVLLFSPNSMTAVIVILAAVIVLIVGFGVSGKHSSSVRTRTSPGNIGLHPGLHFEPDIRMSSIVIQWAKAGVAGTVHEFRSGKDQLQEQDVLFQGRTAVFADQVTGGNASLELRDVQLSDAGIYRCSVTTARGSGEAVLHYRTGAFSTPKVHMENRSSGDTLQCEAPCWFPQPAVRWTAYSDSGEYLPHVANTSYEPNAENITLRVVSSLHNITANVTYTCVIENNIAKATGNIKVTDFSIARGTNLQLVNLNAKSVSSSLPVCHWILLLPLYLLSI</sequence>
<keyword evidence="11" id="KW-0449">Lipoprotein</keyword>
<reference evidence="16 17" key="1">
    <citation type="submission" date="2019-09" db="EMBL/GenBank/DDBJ databases">
        <title>Bird 10,000 Genomes (B10K) Project - Family phase.</title>
        <authorList>
            <person name="Zhang G."/>
        </authorList>
    </citation>
    <scope>NUCLEOTIDE SEQUENCE [LARGE SCALE GENOMIC DNA]</scope>
    <source>
        <strain evidence="16">B10K-DU-001-24</strain>
        <tissue evidence="16">Muscle</tissue>
    </source>
</reference>
<dbReference type="FunFam" id="2.60.40.10:FF:000590">
    <property type="entry name" value="V-set domain-containing T cell activation inhibitor 1"/>
    <property type="match status" value="1"/>
</dbReference>
<dbReference type="Proteomes" id="UP000574528">
    <property type="component" value="Unassembled WGS sequence"/>
</dbReference>
<dbReference type="Pfam" id="PF07686">
    <property type="entry name" value="V-set"/>
    <property type="match status" value="1"/>
</dbReference>
<evidence type="ECO:0000256" key="9">
    <source>
        <dbReference type="ARBA" id="ARBA00023157"/>
    </source>
</evidence>
<dbReference type="InterPro" id="IPR013106">
    <property type="entry name" value="Ig_V-set"/>
</dbReference>
<keyword evidence="7" id="KW-1064">Adaptive immunity</keyword>
<evidence type="ECO:0000256" key="10">
    <source>
        <dbReference type="ARBA" id="ARBA00023180"/>
    </source>
</evidence>
<dbReference type="AlphaFoldDB" id="A0A7K9CLZ8"/>
<keyword evidence="9" id="KW-1015">Disulfide bond</keyword>
<evidence type="ECO:0000313" key="16">
    <source>
        <dbReference type="EMBL" id="NXG53217.1"/>
    </source>
</evidence>
<proteinExistence type="inferred from homology"/>